<evidence type="ECO:0000313" key="3">
    <source>
        <dbReference type="Proteomes" id="UP000270094"/>
    </source>
</evidence>
<reference evidence="2 3" key="1">
    <citation type="submission" date="2018-11" db="EMBL/GenBank/DDBJ databases">
        <authorList>
            <consortium name="Pathogen Informatics"/>
        </authorList>
    </citation>
    <scope>NUCLEOTIDE SEQUENCE [LARGE SCALE GENOMIC DNA]</scope>
</reference>
<evidence type="ECO:0000256" key="1">
    <source>
        <dbReference type="SAM" id="MobiDB-lite"/>
    </source>
</evidence>
<name>A0A3P7K080_STRVU</name>
<keyword evidence="3" id="KW-1185">Reference proteome</keyword>
<feature type="compositionally biased region" description="Basic and acidic residues" evidence="1">
    <location>
        <begin position="42"/>
        <end position="54"/>
    </location>
</feature>
<sequence>MADVLFHHRHRACQAPTGRKVVSPGTTLIYRRRSGGGGGGDGDEHRRRLNERRTIGGGGGGDRDGNRCRNVPSWVQSLFVSSRSIE</sequence>
<dbReference type="AlphaFoldDB" id="A0A3P7K080"/>
<proteinExistence type="predicted"/>
<organism evidence="2 3">
    <name type="scientific">Strongylus vulgaris</name>
    <name type="common">Blood worm</name>
    <dbReference type="NCBI Taxonomy" id="40348"/>
    <lineage>
        <taxon>Eukaryota</taxon>
        <taxon>Metazoa</taxon>
        <taxon>Ecdysozoa</taxon>
        <taxon>Nematoda</taxon>
        <taxon>Chromadorea</taxon>
        <taxon>Rhabditida</taxon>
        <taxon>Rhabditina</taxon>
        <taxon>Rhabditomorpha</taxon>
        <taxon>Strongyloidea</taxon>
        <taxon>Strongylidae</taxon>
        <taxon>Strongylus</taxon>
    </lineage>
</organism>
<feature type="region of interest" description="Disordered" evidence="1">
    <location>
        <begin position="30"/>
        <end position="68"/>
    </location>
</feature>
<feature type="non-terminal residue" evidence="2">
    <location>
        <position position="86"/>
    </location>
</feature>
<gene>
    <name evidence="2" type="ORF">SVUK_LOCUS16965</name>
</gene>
<dbReference type="Proteomes" id="UP000270094">
    <property type="component" value="Unassembled WGS sequence"/>
</dbReference>
<evidence type="ECO:0000313" key="2">
    <source>
        <dbReference type="EMBL" id="VDM81967.1"/>
    </source>
</evidence>
<protein>
    <submittedName>
        <fullName evidence="2">Uncharacterized protein</fullName>
    </submittedName>
</protein>
<dbReference type="EMBL" id="UYYB01115412">
    <property type="protein sequence ID" value="VDM81967.1"/>
    <property type="molecule type" value="Genomic_DNA"/>
</dbReference>
<accession>A0A3P7K080</accession>